<comment type="caution">
    <text evidence="3">The sequence shown here is derived from an EMBL/GenBank/DDBJ whole genome shotgun (WGS) entry which is preliminary data.</text>
</comment>
<keyword evidence="1" id="KW-0732">Signal</keyword>
<dbReference type="Proteomes" id="UP001500326">
    <property type="component" value="Unassembled WGS sequence"/>
</dbReference>
<gene>
    <name evidence="3" type="ORF">GCM10009777_28360</name>
</gene>
<feature type="domain" description="DUF4397" evidence="2">
    <location>
        <begin position="50"/>
        <end position="172"/>
    </location>
</feature>
<dbReference type="EMBL" id="BAAAOH010000001">
    <property type="protein sequence ID" value="GAA1991312.1"/>
    <property type="molecule type" value="Genomic_DNA"/>
</dbReference>
<dbReference type="InterPro" id="IPR025510">
    <property type="entry name" value="DUF4397"/>
</dbReference>
<feature type="chain" id="PRO_5047278610" description="DUF4397 domain-containing protein" evidence="1">
    <location>
        <begin position="33"/>
        <end position="280"/>
    </location>
</feature>
<evidence type="ECO:0000256" key="1">
    <source>
        <dbReference type="SAM" id="SignalP"/>
    </source>
</evidence>
<evidence type="ECO:0000259" key="2">
    <source>
        <dbReference type="Pfam" id="PF14344"/>
    </source>
</evidence>
<protein>
    <recommendedName>
        <fullName evidence="2">DUF4397 domain-containing protein</fullName>
    </recommendedName>
</protein>
<proteinExistence type="predicted"/>
<evidence type="ECO:0000313" key="3">
    <source>
        <dbReference type="EMBL" id="GAA1991312.1"/>
    </source>
</evidence>
<keyword evidence="4" id="KW-1185">Reference proteome</keyword>
<sequence length="280" mass="28068">MKIPRLHRAGPMVAMAAIVGLAVAAAPSVAAAATSTPAAVVTAAQAEGGWLRLGHFSPDTKAVDVRVSALRGGTVVFSLSDVGYGDVSSYTPLPDGEYAISMIAAGSGDWTKLAISGTVSVDADTATTVAAYGPSADLQLQSFADDLAAPSAGNAKIRLIQASTITPTVDVTTTTGVPIAEDARAGSATPYAEVPAGEWTLNLTGDGVEDQAKVDVAAGSVTTLFVLDTADGGLTILPILDSAAAAVVPVGGVQTGGGWLARDHGATPHVTQIDRWHLAL</sequence>
<reference evidence="3 4" key="1">
    <citation type="journal article" date="2019" name="Int. J. Syst. Evol. Microbiol.">
        <title>The Global Catalogue of Microorganisms (GCM) 10K type strain sequencing project: providing services to taxonomists for standard genome sequencing and annotation.</title>
        <authorList>
            <consortium name="The Broad Institute Genomics Platform"/>
            <consortium name="The Broad Institute Genome Sequencing Center for Infectious Disease"/>
            <person name="Wu L."/>
            <person name="Ma J."/>
        </authorList>
    </citation>
    <scope>NUCLEOTIDE SEQUENCE [LARGE SCALE GENOMIC DNA]</scope>
    <source>
        <strain evidence="3 4">JCM 14902</strain>
    </source>
</reference>
<dbReference type="RefSeq" id="WP_344063529.1">
    <property type="nucleotide sequence ID" value="NZ_BAAAOH010000001.1"/>
</dbReference>
<organism evidence="3 4">
    <name type="scientific">Microbacterium pumilum</name>
    <dbReference type="NCBI Taxonomy" id="344165"/>
    <lineage>
        <taxon>Bacteria</taxon>
        <taxon>Bacillati</taxon>
        <taxon>Actinomycetota</taxon>
        <taxon>Actinomycetes</taxon>
        <taxon>Micrococcales</taxon>
        <taxon>Microbacteriaceae</taxon>
        <taxon>Microbacterium</taxon>
    </lineage>
</organism>
<dbReference type="Pfam" id="PF14344">
    <property type="entry name" value="DUF4397"/>
    <property type="match status" value="1"/>
</dbReference>
<accession>A0ABN2SRK2</accession>
<evidence type="ECO:0000313" key="4">
    <source>
        <dbReference type="Proteomes" id="UP001500326"/>
    </source>
</evidence>
<name>A0ABN2SRK2_9MICO</name>
<feature type="signal peptide" evidence="1">
    <location>
        <begin position="1"/>
        <end position="32"/>
    </location>
</feature>